<protein>
    <submittedName>
        <fullName evidence="1">Uncharacterized protein</fullName>
    </submittedName>
</protein>
<proteinExistence type="predicted"/>
<dbReference type="AlphaFoldDB" id="A0A177NI66"/>
<gene>
    <name evidence="1" type="ORF">A1355_08000</name>
</gene>
<dbReference type="EMBL" id="LUUK01000177">
    <property type="protein sequence ID" value="OAI17571.1"/>
    <property type="molecule type" value="Genomic_DNA"/>
</dbReference>
<name>A0A177NI66_9GAMM</name>
<dbReference type="STRING" id="702114.A1355_08000"/>
<sequence length="78" mass="9221">MFRINKKLKSLIQSFYMIRLSIIDTGAHHKTRHFFNIHCRLGDLILMNRHGLIYRVERLMKGCIAIIIRFVKNPGIKA</sequence>
<comment type="caution">
    <text evidence="1">The sequence shown here is derived from an EMBL/GenBank/DDBJ whole genome shotgun (WGS) entry which is preliminary data.</text>
</comment>
<keyword evidence="2" id="KW-1185">Reference proteome</keyword>
<dbReference type="Proteomes" id="UP000077628">
    <property type="component" value="Unassembled WGS sequence"/>
</dbReference>
<accession>A0A177NI66</accession>
<evidence type="ECO:0000313" key="2">
    <source>
        <dbReference type="Proteomes" id="UP000077628"/>
    </source>
</evidence>
<organism evidence="1 2">
    <name type="scientific">Methylomonas koyamae</name>
    <dbReference type="NCBI Taxonomy" id="702114"/>
    <lineage>
        <taxon>Bacteria</taxon>
        <taxon>Pseudomonadati</taxon>
        <taxon>Pseudomonadota</taxon>
        <taxon>Gammaproteobacteria</taxon>
        <taxon>Methylococcales</taxon>
        <taxon>Methylococcaceae</taxon>
        <taxon>Methylomonas</taxon>
    </lineage>
</organism>
<reference evidence="2" key="1">
    <citation type="submission" date="2016-03" db="EMBL/GenBank/DDBJ databases">
        <authorList>
            <person name="Heylen K."/>
            <person name="De Vos P."/>
            <person name="Vekeman B."/>
        </authorList>
    </citation>
    <scope>NUCLEOTIDE SEQUENCE [LARGE SCALE GENOMIC DNA]</scope>
    <source>
        <strain evidence="2">R-45383</strain>
    </source>
</reference>
<evidence type="ECO:0000313" key="1">
    <source>
        <dbReference type="EMBL" id="OAI17571.1"/>
    </source>
</evidence>